<dbReference type="GO" id="GO:0016020">
    <property type="term" value="C:membrane"/>
    <property type="evidence" value="ECO:0007669"/>
    <property type="project" value="TreeGrafter"/>
</dbReference>
<keyword evidence="10" id="KW-0862">Zinc</keyword>
<dbReference type="AlphaFoldDB" id="A0A9W6EUD6"/>
<dbReference type="Proteomes" id="UP001143545">
    <property type="component" value="Unassembled WGS sequence"/>
</dbReference>
<comment type="caution">
    <text evidence="14">The sequence shown here is derived from an EMBL/GenBank/DDBJ whole genome shotgun (WGS) entry which is preliminary data.</text>
</comment>
<organism evidence="14 15">
    <name type="scientific">Neptunitalea chrysea</name>
    <dbReference type="NCBI Taxonomy" id="1647581"/>
    <lineage>
        <taxon>Bacteria</taxon>
        <taxon>Pseudomonadati</taxon>
        <taxon>Bacteroidota</taxon>
        <taxon>Flavobacteriia</taxon>
        <taxon>Flavobacteriales</taxon>
        <taxon>Flavobacteriaceae</taxon>
        <taxon>Neptunitalea</taxon>
    </lineage>
</organism>
<evidence type="ECO:0000256" key="5">
    <source>
        <dbReference type="ARBA" id="ARBA00015611"/>
    </source>
</evidence>
<evidence type="ECO:0000256" key="3">
    <source>
        <dbReference type="ARBA" id="ARBA00010136"/>
    </source>
</evidence>
<feature type="domain" description="Aminopeptidase N-like N-terminal" evidence="13">
    <location>
        <begin position="11"/>
        <end position="176"/>
    </location>
</feature>
<dbReference type="GO" id="GO:0006508">
    <property type="term" value="P:proteolysis"/>
    <property type="evidence" value="ECO:0007669"/>
    <property type="project" value="UniProtKB-KW"/>
</dbReference>
<keyword evidence="8" id="KW-0479">Metal-binding</keyword>
<dbReference type="GO" id="GO:0016285">
    <property type="term" value="F:alanyl aminopeptidase activity"/>
    <property type="evidence" value="ECO:0007669"/>
    <property type="project" value="UniProtKB-EC"/>
</dbReference>
<dbReference type="Gene3D" id="2.60.40.1730">
    <property type="entry name" value="tricorn interacting facor f3 domain"/>
    <property type="match status" value="1"/>
</dbReference>
<dbReference type="GO" id="GO:0005615">
    <property type="term" value="C:extracellular space"/>
    <property type="evidence" value="ECO:0007669"/>
    <property type="project" value="TreeGrafter"/>
</dbReference>
<comment type="catalytic activity">
    <reaction evidence="1">
        <text>Release of an N-terminal amino acid, Xaa-|-Yaa- from a peptide, amide or arylamide. Xaa is preferably Ala, but may be most amino acids including Pro (slow action). When a terminal hydrophobic residue is followed by a prolyl residue, the two may be released as an intact Xaa-Pro dipeptide.</text>
        <dbReference type="EC" id="3.4.11.2"/>
    </reaction>
</comment>
<evidence type="ECO:0000259" key="13">
    <source>
        <dbReference type="Pfam" id="PF17900"/>
    </source>
</evidence>
<protein>
    <recommendedName>
        <fullName evidence="5">Aminopeptidase N</fullName>
        <ecNumber evidence="4">3.4.11.2</ecNumber>
    </recommendedName>
</protein>
<accession>A0A9W6EUD6</accession>
<dbReference type="InterPro" id="IPR001930">
    <property type="entry name" value="Peptidase_M1"/>
</dbReference>
<dbReference type="GO" id="GO:0008270">
    <property type="term" value="F:zinc ion binding"/>
    <property type="evidence" value="ECO:0007669"/>
    <property type="project" value="InterPro"/>
</dbReference>
<dbReference type="PANTHER" id="PTHR11533:SF174">
    <property type="entry name" value="PUROMYCIN-SENSITIVE AMINOPEPTIDASE-RELATED"/>
    <property type="match status" value="1"/>
</dbReference>
<dbReference type="EMBL" id="BRVP01000009">
    <property type="protein sequence ID" value="GLB52474.1"/>
    <property type="molecule type" value="Genomic_DNA"/>
</dbReference>
<keyword evidence="6" id="KW-0031">Aminopeptidase</keyword>
<dbReference type="SUPFAM" id="SSF63737">
    <property type="entry name" value="Leukotriene A4 hydrolase N-terminal domain"/>
    <property type="match status" value="1"/>
</dbReference>
<dbReference type="GO" id="GO:0005737">
    <property type="term" value="C:cytoplasm"/>
    <property type="evidence" value="ECO:0007669"/>
    <property type="project" value="TreeGrafter"/>
</dbReference>
<dbReference type="Pfam" id="PF17900">
    <property type="entry name" value="Peptidase_M1_N"/>
    <property type="match status" value="1"/>
</dbReference>
<proteinExistence type="inferred from homology"/>
<feature type="domain" description="Peptidase M1 membrane alanine aminopeptidase" evidence="12">
    <location>
        <begin position="216"/>
        <end position="415"/>
    </location>
</feature>
<dbReference type="InterPro" id="IPR045357">
    <property type="entry name" value="Aminopeptidase_N-like_N"/>
</dbReference>
<dbReference type="PANTHER" id="PTHR11533">
    <property type="entry name" value="PROTEASE M1 ZINC METALLOPROTEASE"/>
    <property type="match status" value="1"/>
</dbReference>
<dbReference type="CDD" id="cd09603">
    <property type="entry name" value="M1_APN_like"/>
    <property type="match status" value="1"/>
</dbReference>
<evidence type="ECO:0000256" key="8">
    <source>
        <dbReference type="ARBA" id="ARBA00022723"/>
    </source>
</evidence>
<evidence type="ECO:0000256" key="6">
    <source>
        <dbReference type="ARBA" id="ARBA00022438"/>
    </source>
</evidence>
<evidence type="ECO:0000256" key="7">
    <source>
        <dbReference type="ARBA" id="ARBA00022670"/>
    </source>
</evidence>
<dbReference type="InterPro" id="IPR050344">
    <property type="entry name" value="Peptidase_M1_aminopeptidases"/>
</dbReference>
<reference evidence="14" key="1">
    <citation type="submission" date="2022-07" db="EMBL/GenBank/DDBJ databases">
        <title>Taxonomy of Novel Oxalotrophic and Methylotrophic Bacteria.</title>
        <authorList>
            <person name="Sahin N."/>
            <person name="Tani A."/>
        </authorList>
    </citation>
    <scope>NUCLEOTIDE SEQUENCE</scope>
    <source>
        <strain evidence="14">AM327</strain>
    </source>
</reference>
<evidence type="ECO:0000313" key="14">
    <source>
        <dbReference type="EMBL" id="GLB52474.1"/>
    </source>
</evidence>
<dbReference type="PRINTS" id="PR00756">
    <property type="entry name" value="ALADIPTASE"/>
</dbReference>
<evidence type="ECO:0000259" key="12">
    <source>
        <dbReference type="Pfam" id="PF01433"/>
    </source>
</evidence>
<evidence type="ECO:0000256" key="11">
    <source>
        <dbReference type="ARBA" id="ARBA00023049"/>
    </source>
</evidence>
<dbReference type="GO" id="GO:0043171">
    <property type="term" value="P:peptide catabolic process"/>
    <property type="evidence" value="ECO:0007669"/>
    <property type="project" value="TreeGrafter"/>
</dbReference>
<gene>
    <name evidence="14" type="ORF">NBRC110019_15140</name>
</gene>
<name>A0A9W6EUD6_9FLAO</name>
<evidence type="ECO:0000256" key="2">
    <source>
        <dbReference type="ARBA" id="ARBA00001947"/>
    </source>
</evidence>
<evidence type="ECO:0000256" key="1">
    <source>
        <dbReference type="ARBA" id="ARBA00000098"/>
    </source>
</evidence>
<dbReference type="InterPro" id="IPR042097">
    <property type="entry name" value="Aminopeptidase_N-like_N_sf"/>
</dbReference>
<dbReference type="InterPro" id="IPR027268">
    <property type="entry name" value="Peptidase_M4/M1_CTD_sf"/>
</dbReference>
<dbReference type="Gene3D" id="1.10.390.10">
    <property type="entry name" value="Neutral Protease Domain 2"/>
    <property type="match status" value="1"/>
</dbReference>
<evidence type="ECO:0000256" key="9">
    <source>
        <dbReference type="ARBA" id="ARBA00022801"/>
    </source>
</evidence>
<dbReference type="EC" id="3.4.11.2" evidence="4"/>
<dbReference type="GO" id="GO:0042277">
    <property type="term" value="F:peptide binding"/>
    <property type="evidence" value="ECO:0007669"/>
    <property type="project" value="TreeGrafter"/>
</dbReference>
<keyword evidence="7" id="KW-0645">Protease</keyword>
<comment type="similarity">
    <text evidence="3">Belongs to the peptidase M1 family.</text>
</comment>
<dbReference type="InterPro" id="IPR014782">
    <property type="entry name" value="Peptidase_M1_dom"/>
</dbReference>
<dbReference type="SUPFAM" id="SSF55486">
    <property type="entry name" value="Metalloproteases ('zincins'), catalytic domain"/>
    <property type="match status" value="1"/>
</dbReference>
<sequence length="500" mass="57297">MAQNPDVDIQQYEFHLSVTDTNNEIKGKAVIDFDFVNTTDVLQLDFVAVDAKGKGMKVDSVVQEHNKLKFAQDKETLSIYTSSDAQVAVYYHGIPKDGLIISKNIYGNRTFFGDNWPNRAHHWLPVIDHPTDKAKVSFYVTVPKKYEVIATGTLQEIFESGSTKKYLYKSPVELSTKVMVIGVAQFAVEDLGTVANVPLTSWVYPENEKAGFYDYAIAEPILNFFTQHISEFPFTKLANVQSTTRYGGMENAGNIFYSEKSVDGKRSYEFIIAHEIAHQWFGDSASEIDWPQLWLSEGFATYFTNLYAEYAYGKEKLDERLQKERAEVIAFSKYAKTPIIDSSRTELIELLNPNSYQKGGWVLHMLRRKVGDAIFWKAIKKYYQTYAYSNATSHDLQAVFEEVSGTDLELFFKQWLTQYGEPKLKLDYTYKNKKATITIHQLQQSNFEFPLQLRITYANKDAEVIEVQVTKKEQVFEVEVPETPTTIVLDPNTNLLFEKG</sequence>
<keyword evidence="11" id="KW-0482">Metalloprotease</keyword>
<dbReference type="Pfam" id="PF01433">
    <property type="entry name" value="Peptidase_M1"/>
    <property type="match status" value="1"/>
</dbReference>
<keyword evidence="9" id="KW-0378">Hydrolase</keyword>
<evidence type="ECO:0000256" key="4">
    <source>
        <dbReference type="ARBA" id="ARBA00012564"/>
    </source>
</evidence>
<dbReference type="GO" id="GO:0070006">
    <property type="term" value="F:metalloaminopeptidase activity"/>
    <property type="evidence" value="ECO:0007669"/>
    <property type="project" value="TreeGrafter"/>
</dbReference>
<evidence type="ECO:0000313" key="15">
    <source>
        <dbReference type="Proteomes" id="UP001143545"/>
    </source>
</evidence>
<comment type="cofactor">
    <cofactor evidence="2">
        <name>Zn(2+)</name>
        <dbReference type="ChEBI" id="CHEBI:29105"/>
    </cofactor>
</comment>
<evidence type="ECO:0000256" key="10">
    <source>
        <dbReference type="ARBA" id="ARBA00022833"/>
    </source>
</evidence>
<keyword evidence="15" id="KW-1185">Reference proteome</keyword>